<evidence type="ECO:0000256" key="2">
    <source>
        <dbReference type="ARBA" id="ARBA00022801"/>
    </source>
</evidence>
<dbReference type="PANTHER" id="PTHR43309">
    <property type="entry name" value="5-OXOPROLINASE SUBUNIT C"/>
    <property type="match status" value="1"/>
</dbReference>
<organism evidence="5 6">
    <name type="scientific">Moraxella bovoculi 237</name>
    <dbReference type="NCBI Taxonomy" id="743974"/>
    <lineage>
        <taxon>Bacteria</taxon>
        <taxon>Pseudomonadati</taxon>
        <taxon>Pseudomonadota</taxon>
        <taxon>Gammaproteobacteria</taxon>
        <taxon>Moraxellales</taxon>
        <taxon>Moraxellaceae</taxon>
        <taxon>Moraxella</taxon>
    </lineage>
</organism>
<sequence length="307" mass="32794">MLKITHLSAIASIQDLGREGYLGLGIGRCGAIDPLSFRLGNALLGNDGNTPALEISLGGLTATFGKDTAFCLTGAVVDGNLDETPIITGYRYFAQAGQTLALKRQTKGMHSYLCVQGGFDFAKELGSASTDTKTGLGGLGRCVMAGDELPYQAGIPMSAMGVANLYRFEPVTVIDVIKSSEYDRIVQTIDTFCKQEFTLSPNSNRMGYRLDGTPLQFDAIEMNSHGVDFGMIQVPPDGKPIVLMADAQTTGGYPKIGAVIGADLGKLAQVQFGKKIRFNYVNGTTALQKQAHYTTHLAQIAKMATRF</sequence>
<gene>
    <name evidence="5" type="ORF">MBO_00110</name>
</gene>
<evidence type="ECO:0000259" key="4">
    <source>
        <dbReference type="SMART" id="SM00797"/>
    </source>
</evidence>
<reference evidence="5 6" key="1">
    <citation type="journal article" date="2014" name="Genome Announc.">
        <title>Draft Genome Sequence of Moraxella bovoculi Strain 237T (ATCC BAA-1259T) Isolated from a Calf with Infectious Bovine Keratoconjunctivitis.</title>
        <authorList>
            <person name="Calcutt M.J."/>
            <person name="Foecking M.F."/>
            <person name="Martin N.T."/>
            <person name="Mhlanga-Mutangadura T."/>
            <person name="Reilly T.J."/>
        </authorList>
    </citation>
    <scope>NUCLEOTIDE SEQUENCE [LARGE SCALE GENOMIC DNA]</scope>
    <source>
        <strain evidence="5 6">237</strain>
    </source>
</reference>
<dbReference type="InterPro" id="IPR029000">
    <property type="entry name" value="Cyclophilin-like_dom_sf"/>
</dbReference>
<name>A0A066UFL4_9GAMM</name>
<dbReference type="Proteomes" id="UP000035860">
    <property type="component" value="Unassembled WGS sequence"/>
</dbReference>
<dbReference type="Gene3D" id="2.40.100.10">
    <property type="entry name" value="Cyclophilin-like"/>
    <property type="match status" value="1"/>
</dbReference>
<dbReference type="SUPFAM" id="SSF50891">
    <property type="entry name" value="Cyclophilin-like"/>
    <property type="match status" value="1"/>
</dbReference>
<dbReference type="NCBIfam" id="TIGR00724">
    <property type="entry name" value="urea_amlyse_rel"/>
    <property type="match status" value="1"/>
</dbReference>
<dbReference type="GO" id="GO:0005524">
    <property type="term" value="F:ATP binding"/>
    <property type="evidence" value="ECO:0007669"/>
    <property type="project" value="UniProtKB-KW"/>
</dbReference>
<keyword evidence="2 5" id="KW-0378">Hydrolase</keyword>
<comment type="caution">
    <text evidence="5">The sequence shown here is derived from an EMBL/GenBank/DDBJ whole genome shotgun (WGS) entry which is preliminary data.</text>
</comment>
<dbReference type="RefSeq" id="WP_036361742.1">
    <property type="nucleotide sequence ID" value="NZ_AOMT01000001.1"/>
</dbReference>
<dbReference type="EMBL" id="AOMT01000001">
    <property type="protein sequence ID" value="KDN26166.1"/>
    <property type="molecule type" value="Genomic_DNA"/>
</dbReference>
<dbReference type="PANTHER" id="PTHR43309:SF3">
    <property type="entry name" value="5-OXOPROLINASE SUBUNIT C"/>
    <property type="match status" value="1"/>
</dbReference>
<accession>A0A066UFL4</accession>
<evidence type="ECO:0000313" key="5">
    <source>
        <dbReference type="EMBL" id="KDN26166.1"/>
    </source>
</evidence>
<feature type="domain" description="Carboxyltransferase" evidence="4">
    <location>
        <begin position="23"/>
        <end position="293"/>
    </location>
</feature>
<dbReference type="OrthoDB" id="9768696at2"/>
<dbReference type="SMART" id="SM00797">
    <property type="entry name" value="AHS2"/>
    <property type="match status" value="1"/>
</dbReference>
<dbReference type="GO" id="GO:0016787">
    <property type="term" value="F:hydrolase activity"/>
    <property type="evidence" value="ECO:0007669"/>
    <property type="project" value="UniProtKB-KW"/>
</dbReference>
<dbReference type="eggNOG" id="COG1984">
    <property type="taxonomic scope" value="Bacteria"/>
</dbReference>
<dbReference type="InterPro" id="IPR052708">
    <property type="entry name" value="PxpC"/>
</dbReference>
<protein>
    <submittedName>
        <fullName evidence="5">Allophanate hydrolase subunit 2</fullName>
    </submittedName>
</protein>
<keyword evidence="3" id="KW-0067">ATP-binding</keyword>
<keyword evidence="6" id="KW-1185">Reference proteome</keyword>
<dbReference type="Pfam" id="PF02626">
    <property type="entry name" value="CT_A_B"/>
    <property type="match status" value="1"/>
</dbReference>
<dbReference type="AlphaFoldDB" id="A0A066UFL4"/>
<evidence type="ECO:0000313" key="6">
    <source>
        <dbReference type="Proteomes" id="UP000035860"/>
    </source>
</evidence>
<evidence type="ECO:0000256" key="3">
    <source>
        <dbReference type="ARBA" id="ARBA00022840"/>
    </source>
</evidence>
<keyword evidence="1" id="KW-0547">Nucleotide-binding</keyword>
<proteinExistence type="predicted"/>
<dbReference type="InterPro" id="IPR003778">
    <property type="entry name" value="CT_A_B"/>
</dbReference>
<evidence type="ECO:0000256" key="1">
    <source>
        <dbReference type="ARBA" id="ARBA00022741"/>
    </source>
</evidence>